<evidence type="ECO:0000313" key="1">
    <source>
        <dbReference type="EMBL" id="ABC75941.1"/>
    </source>
</evidence>
<dbReference type="KEGG" id="sat:SYN_03232"/>
<dbReference type="InParanoid" id="Q2LYG5"/>
<protein>
    <submittedName>
        <fullName evidence="1">Hypothetical cytosolic protein</fullName>
    </submittedName>
</protein>
<organism evidence="1 2">
    <name type="scientific">Syntrophus aciditrophicus (strain SB)</name>
    <dbReference type="NCBI Taxonomy" id="56780"/>
    <lineage>
        <taxon>Bacteria</taxon>
        <taxon>Pseudomonadati</taxon>
        <taxon>Thermodesulfobacteriota</taxon>
        <taxon>Syntrophia</taxon>
        <taxon>Syntrophales</taxon>
        <taxon>Syntrophaceae</taxon>
        <taxon>Syntrophus</taxon>
    </lineage>
</organism>
<dbReference type="STRING" id="56780.SYN_03232"/>
<sequence length="60" mass="6794">MDLPLIFLETVTGRTCPAVKKKRIEFSRIRCNDCALEFTAEKSLSLKKAIIAEGCLWTPH</sequence>
<dbReference type="EMBL" id="CP000252">
    <property type="protein sequence ID" value="ABC75941.1"/>
    <property type="molecule type" value="Genomic_DNA"/>
</dbReference>
<dbReference type="HOGENOM" id="CLU_2940152_0_0_7"/>
<dbReference type="AlphaFoldDB" id="Q2LYG5"/>
<dbReference type="Proteomes" id="UP000001933">
    <property type="component" value="Chromosome"/>
</dbReference>
<accession>Q2LYG5</accession>
<gene>
    <name evidence="1" type="ORF">SYN_03232</name>
</gene>
<name>Q2LYG5_SYNAS</name>
<proteinExistence type="predicted"/>
<keyword evidence="2" id="KW-1185">Reference proteome</keyword>
<reference evidence="1 2" key="1">
    <citation type="journal article" date="2007" name="Proc. Natl. Acad. Sci. U.S.A.">
        <title>The genome of Syntrophus aciditrophicus: life at the thermodynamic limit of microbial growth.</title>
        <authorList>
            <person name="McInerney M.J."/>
            <person name="Rohlin L."/>
            <person name="Mouttaki H."/>
            <person name="Kim U."/>
            <person name="Krupp R.S."/>
            <person name="Rios-Hernandez L."/>
            <person name="Sieber J."/>
            <person name="Struchtemeyer C.G."/>
            <person name="Bhattacharyya A."/>
            <person name="Campbell J.W."/>
            <person name="Gunsalus R.P."/>
        </authorList>
    </citation>
    <scope>NUCLEOTIDE SEQUENCE [LARGE SCALE GENOMIC DNA]</scope>
    <source>
        <strain evidence="1 2">SB</strain>
    </source>
</reference>
<evidence type="ECO:0000313" key="2">
    <source>
        <dbReference type="Proteomes" id="UP000001933"/>
    </source>
</evidence>